<sequence>MTSQPRSIVIGTAGHIDHGKTTLVRALTGIDADRLPEEKRRGITIDLGFASFDTKLPNQSPMRISFVDVPGHSLFIRNMLAGAGCVSAVMLVVAADEGVMPQTVEHLAICELLGISHGITVITKTDAVDATRLVEMQKSVESFLQGTFLERDHGAVVPVSAASGEGMDALRTALRDLATRLHITTSDALMRMPADRSFVMKGFGTVVTGTLLSGTIREGQTLQLEPGNRAVRVRGLQSHGEPQQTAQPGSRVAVNLSGVDATEVHRGQTLVLPNTLRAVDLIDVEIELLKSAPKLKHRASVHFHALTSETMANVSLYGYEAVQPGSVRLARLKLTEPIVLVPGDRFVIRLPLPAGTIGGGRVLDASPEARLRKAVTLSWLEQIKGSSTEQQIELRVGRRKTTGITLDALSIETGLSIDAVRRLIHPAVRRGSLLFVTDDLLLSREGLVAAASAIMARLQVGQPTAKRSELRSQTSLKAEIFEFAIQSLLREQKVEVSGETVSIYRATRNSSDAESEQLTAVARIYEAAGLASPSVTELAARLKLGEAEIRRRVTILQRNMTIVRMGNDDLFIHSAALQQLAAQITALRGSVMDVGRFKQITGLSRKYAIPLLEYLDRQHITRKKGDERVVL</sequence>
<dbReference type="InterPro" id="IPR057335">
    <property type="entry name" value="Beta-barrel_SelB"/>
</dbReference>
<proteinExistence type="predicted"/>
<reference evidence="10" key="1">
    <citation type="submission" date="2023-03" db="EMBL/GenBank/DDBJ databases">
        <title>Edaphobacter sp.</title>
        <authorList>
            <person name="Huber K.J."/>
            <person name="Papendorf J."/>
            <person name="Pilke C."/>
            <person name="Bunk B."/>
            <person name="Sproeer C."/>
            <person name="Pester M."/>
        </authorList>
    </citation>
    <scope>NUCLEOTIDE SEQUENCE</scope>
    <source>
        <strain evidence="10">DSM 110680</strain>
    </source>
</reference>
<dbReference type="PROSITE" id="PS51722">
    <property type="entry name" value="G_TR_2"/>
    <property type="match status" value="1"/>
</dbReference>
<dbReference type="InterPro" id="IPR005225">
    <property type="entry name" value="Small_GTP-bd"/>
</dbReference>
<dbReference type="InterPro" id="IPR036388">
    <property type="entry name" value="WH-like_DNA-bd_sf"/>
</dbReference>
<dbReference type="InterPro" id="IPR036390">
    <property type="entry name" value="WH_DNA-bd_sf"/>
</dbReference>
<dbReference type="CDD" id="cd04171">
    <property type="entry name" value="SelB"/>
    <property type="match status" value="1"/>
</dbReference>
<evidence type="ECO:0000256" key="7">
    <source>
        <dbReference type="ARBA" id="ARBA00025526"/>
    </source>
</evidence>
<evidence type="ECO:0000259" key="9">
    <source>
        <dbReference type="PROSITE" id="PS51722"/>
    </source>
</evidence>
<evidence type="ECO:0000256" key="5">
    <source>
        <dbReference type="ARBA" id="ARBA00022917"/>
    </source>
</evidence>
<keyword evidence="6" id="KW-0342">GTP-binding</keyword>
<dbReference type="InterPro" id="IPR000795">
    <property type="entry name" value="T_Tr_GTP-bd_dom"/>
</dbReference>
<dbReference type="InterPro" id="IPR027417">
    <property type="entry name" value="P-loop_NTPase"/>
</dbReference>
<keyword evidence="3" id="KW-0963">Cytoplasm</keyword>
<evidence type="ECO:0000256" key="1">
    <source>
        <dbReference type="ARBA" id="ARBA00004496"/>
    </source>
</evidence>
<dbReference type="Pfam" id="PF25461">
    <property type="entry name" value="Beta-barrel_SelB"/>
    <property type="match status" value="1"/>
</dbReference>
<feature type="domain" description="Tr-type G" evidence="9">
    <location>
        <begin position="5"/>
        <end position="182"/>
    </location>
</feature>
<evidence type="ECO:0000256" key="3">
    <source>
        <dbReference type="ARBA" id="ARBA00022490"/>
    </source>
</evidence>
<dbReference type="GO" id="GO:0003924">
    <property type="term" value="F:GTPase activity"/>
    <property type="evidence" value="ECO:0007669"/>
    <property type="project" value="InterPro"/>
</dbReference>
<dbReference type="Pfam" id="PF03144">
    <property type="entry name" value="GTP_EFTU_D2"/>
    <property type="match status" value="1"/>
</dbReference>
<dbReference type="InterPro" id="IPR004161">
    <property type="entry name" value="EFTu-like_2"/>
</dbReference>
<dbReference type="InterPro" id="IPR050055">
    <property type="entry name" value="EF-Tu_GTPase"/>
</dbReference>
<dbReference type="Gene3D" id="1.10.10.10">
    <property type="entry name" value="Winged helix-like DNA-binding domain superfamily/Winged helix DNA-binding domain"/>
    <property type="match status" value="1"/>
</dbReference>
<evidence type="ECO:0000256" key="4">
    <source>
        <dbReference type="ARBA" id="ARBA00022741"/>
    </source>
</evidence>
<accession>A0AAU7DMZ8</accession>
<keyword evidence="4" id="KW-0547">Nucleotide-binding</keyword>
<evidence type="ECO:0000256" key="2">
    <source>
        <dbReference type="ARBA" id="ARBA00015953"/>
    </source>
</evidence>
<dbReference type="PROSITE" id="PS00301">
    <property type="entry name" value="G_TR_1"/>
    <property type="match status" value="1"/>
</dbReference>
<dbReference type="PANTHER" id="PTHR43721:SF22">
    <property type="entry name" value="ELONGATION FACTOR TU, MITOCHONDRIAL"/>
    <property type="match status" value="1"/>
</dbReference>
<protein>
    <recommendedName>
        <fullName evidence="2">Selenocysteine-specific elongation factor</fullName>
    </recommendedName>
    <alternativeName>
        <fullName evidence="8">SelB translation factor</fullName>
    </alternativeName>
</protein>
<dbReference type="Gene3D" id="1.10.10.2770">
    <property type="match status" value="1"/>
</dbReference>
<dbReference type="NCBIfam" id="TIGR00475">
    <property type="entry name" value="selB"/>
    <property type="match status" value="1"/>
</dbReference>
<organism evidence="10">
    <name type="scientific">Telmatobacter sp. DSM 110680</name>
    <dbReference type="NCBI Taxonomy" id="3036704"/>
    <lineage>
        <taxon>Bacteria</taxon>
        <taxon>Pseudomonadati</taxon>
        <taxon>Acidobacteriota</taxon>
        <taxon>Terriglobia</taxon>
        <taxon>Terriglobales</taxon>
        <taxon>Acidobacteriaceae</taxon>
        <taxon>Telmatobacter</taxon>
    </lineage>
</organism>
<dbReference type="GO" id="GO:0003723">
    <property type="term" value="F:RNA binding"/>
    <property type="evidence" value="ECO:0007669"/>
    <property type="project" value="InterPro"/>
</dbReference>
<dbReference type="InterPro" id="IPR015191">
    <property type="entry name" value="SelB_WHD4"/>
</dbReference>
<evidence type="ECO:0000256" key="6">
    <source>
        <dbReference type="ARBA" id="ARBA00023134"/>
    </source>
</evidence>
<dbReference type="GO" id="GO:0003746">
    <property type="term" value="F:translation elongation factor activity"/>
    <property type="evidence" value="ECO:0007669"/>
    <property type="project" value="UniProtKB-KW"/>
</dbReference>
<gene>
    <name evidence="10" type="primary">selB</name>
    <name evidence="10" type="ORF">P8935_04850</name>
</gene>
<dbReference type="CDD" id="cd15491">
    <property type="entry name" value="selB_III"/>
    <property type="match status" value="1"/>
</dbReference>
<evidence type="ECO:0000313" key="10">
    <source>
        <dbReference type="EMBL" id="XBH18663.1"/>
    </source>
</evidence>
<dbReference type="Gene3D" id="2.40.30.10">
    <property type="entry name" value="Translation factors"/>
    <property type="match status" value="1"/>
</dbReference>
<dbReference type="RefSeq" id="WP_348263889.1">
    <property type="nucleotide sequence ID" value="NZ_CP121196.1"/>
</dbReference>
<dbReference type="SUPFAM" id="SSF46785">
    <property type="entry name" value="Winged helix' DNA-binding domain"/>
    <property type="match status" value="1"/>
</dbReference>
<dbReference type="EMBL" id="CP121196">
    <property type="protein sequence ID" value="XBH18663.1"/>
    <property type="molecule type" value="Genomic_DNA"/>
</dbReference>
<dbReference type="GO" id="GO:0005525">
    <property type="term" value="F:GTP binding"/>
    <property type="evidence" value="ECO:0007669"/>
    <property type="project" value="UniProtKB-KW"/>
</dbReference>
<keyword evidence="5" id="KW-0648">Protein biosynthesis</keyword>
<dbReference type="PANTHER" id="PTHR43721">
    <property type="entry name" value="ELONGATION FACTOR TU-RELATED"/>
    <property type="match status" value="1"/>
</dbReference>
<dbReference type="InterPro" id="IPR004535">
    <property type="entry name" value="Transl_elong_SelB"/>
</dbReference>
<evidence type="ECO:0000256" key="8">
    <source>
        <dbReference type="ARBA" id="ARBA00031615"/>
    </source>
</evidence>
<dbReference type="Gene3D" id="3.40.50.300">
    <property type="entry name" value="P-loop containing nucleotide triphosphate hydrolases"/>
    <property type="match status" value="1"/>
</dbReference>
<dbReference type="CDD" id="cd03696">
    <property type="entry name" value="SelB_II"/>
    <property type="match status" value="1"/>
</dbReference>
<dbReference type="SUPFAM" id="SSF50447">
    <property type="entry name" value="Translation proteins"/>
    <property type="match status" value="1"/>
</dbReference>
<dbReference type="InterPro" id="IPR009000">
    <property type="entry name" value="Transl_B-barrel_sf"/>
</dbReference>
<dbReference type="GO" id="GO:0001514">
    <property type="term" value="P:selenocysteine incorporation"/>
    <property type="evidence" value="ECO:0007669"/>
    <property type="project" value="InterPro"/>
</dbReference>
<dbReference type="AlphaFoldDB" id="A0AAU7DMZ8"/>
<dbReference type="InterPro" id="IPR009001">
    <property type="entry name" value="Transl_elong_EF1A/Init_IF2_C"/>
</dbReference>
<dbReference type="SUPFAM" id="SSF50465">
    <property type="entry name" value="EF-Tu/eEF-1alpha/eIF2-gamma C-terminal domain"/>
    <property type="match status" value="1"/>
</dbReference>
<dbReference type="SUPFAM" id="SSF52540">
    <property type="entry name" value="P-loop containing nucleoside triphosphate hydrolases"/>
    <property type="match status" value="1"/>
</dbReference>
<dbReference type="InterPro" id="IPR031157">
    <property type="entry name" value="G_TR_CS"/>
</dbReference>
<name>A0AAU7DMZ8_9BACT</name>
<dbReference type="NCBIfam" id="TIGR00231">
    <property type="entry name" value="small_GTP"/>
    <property type="match status" value="1"/>
</dbReference>
<comment type="function">
    <text evidence="7">Translation factor necessary for the incorporation of selenocysteine into proteins. It probably replaces EF-Tu for the insertion of selenocysteine directed by the UGA codon. SelB binds GTP and GDP.</text>
</comment>
<dbReference type="Pfam" id="PF00009">
    <property type="entry name" value="GTP_EFTU"/>
    <property type="match status" value="1"/>
</dbReference>
<comment type="subcellular location">
    <subcellularLocation>
        <location evidence="1">Cytoplasm</location>
    </subcellularLocation>
</comment>
<dbReference type="GO" id="GO:0005829">
    <property type="term" value="C:cytosol"/>
    <property type="evidence" value="ECO:0007669"/>
    <property type="project" value="TreeGrafter"/>
</dbReference>
<keyword evidence="10" id="KW-0251">Elongation factor</keyword>
<dbReference type="Pfam" id="PF09107">
    <property type="entry name" value="WHD_3rd_SelB"/>
    <property type="match status" value="1"/>
</dbReference>